<dbReference type="PANTHER" id="PTHR13779">
    <property type="entry name" value="WERNER HELICASE-INTERACTING PROTEIN 1 FAMILY MEMBER"/>
    <property type="match status" value="1"/>
</dbReference>
<evidence type="ECO:0000256" key="5">
    <source>
        <dbReference type="ARBA" id="ARBA00022840"/>
    </source>
</evidence>
<dbReference type="GO" id="GO:0000731">
    <property type="term" value="P:DNA synthesis involved in DNA repair"/>
    <property type="evidence" value="ECO:0007669"/>
    <property type="project" value="TreeGrafter"/>
</dbReference>
<dbReference type="Pfam" id="PF16193">
    <property type="entry name" value="AAA_assoc_2"/>
    <property type="match status" value="1"/>
</dbReference>
<dbReference type="Pfam" id="PF12002">
    <property type="entry name" value="MgsA_C"/>
    <property type="match status" value="1"/>
</dbReference>
<keyword evidence="6" id="KW-0175">Coiled coil</keyword>
<evidence type="ECO:0000256" key="6">
    <source>
        <dbReference type="SAM" id="Coils"/>
    </source>
</evidence>
<comment type="similarity">
    <text evidence="2">Belongs to the AAA ATPase family. RarA/MGS1/WRNIP1 subfamily.</text>
</comment>
<dbReference type="InterPro" id="IPR032423">
    <property type="entry name" value="AAA_assoc_2"/>
</dbReference>
<dbReference type="InterPro" id="IPR021886">
    <property type="entry name" value="MgsA_C"/>
</dbReference>
<evidence type="ECO:0000313" key="9">
    <source>
        <dbReference type="Proteomes" id="UP000053797"/>
    </source>
</evidence>
<name>A0A0V8GJZ5_9BACL</name>
<dbReference type="GO" id="GO:0016887">
    <property type="term" value="F:ATP hydrolysis activity"/>
    <property type="evidence" value="ECO:0007669"/>
    <property type="project" value="InterPro"/>
</dbReference>
<dbReference type="InterPro" id="IPR051314">
    <property type="entry name" value="AAA_ATPase_RarA/MGS1/WRNIP1"/>
</dbReference>
<gene>
    <name evidence="8" type="ORF">AS033_03450</name>
</gene>
<dbReference type="Gene3D" id="3.40.50.300">
    <property type="entry name" value="P-loop containing nucleotide triphosphate hydrolases"/>
    <property type="match status" value="1"/>
</dbReference>
<evidence type="ECO:0000256" key="4">
    <source>
        <dbReference type="ARBA" id="ARBA00022741"/>
    </source>
</evidence>
<comment type="function">
    <text evidence="1">DNA-dependent ATPase that plays important roles in cellular responses to stalled DNA replication processes.</text>
</comment>
<dbReference type="AlphaFoldDB" id="A0A0V8GJZ5"/>
<accession>A0A0V8GJZ5</accession>
<sequence length="445" mass="49574">MAHLFESQSPAGPLANRMRPQNLDEIVGQRHLIGETTLLRRAILADRLGTVIFYGPPGTGKTTLARVISSYTKSAFEQLNAVTAKLEQLREILKAAEARLQFEDQKTILFLDEIHRFNKMQQDALLPALEAGTITLIGATTENPSFEVNAALLSRATVFRFEPPTADDLRIVLDRTLKDEERGLGKYPITITDDAIDHYVKLSDGDYRALLNALELAVLTTPEIDGQITIDLAVAEESIQQKALKYDKDGDRHYDVISAFIKSIRGSDPDAALYWLAVMIEAGESPRFIVRRLYVHAAEDIGLSDPQALLMVDACARACEYVGFPEARIPLAETVLYLATAPKSNAVISAIDQALTLVRRSDGGPVPPHLRDAHHPGAAALGNGVTYQYPHDFEHAYVPQNYWPENLARTKPVFYRPSPRGFEKQLQARLDFWNKQTATHQKKRP</sequence>
<dbReference type="SUPFAM" id="SSF48019">
    <property type="entry name" value="post-AAA+ oligomerization domain-like"/>
    <property type="match status" value="1"/>
</dbReference>
<dbReference type="CDD" id="cd18139">
    <property type="entry name" value="HLD_clamp_RarA"/>
    <property type="match status" value="1"/>
</dbReference>
<dbReference type="FunFam" id="1.20.272.10:FF:000001">
    <property type="entry name" value="Putative AAA family ATPase"/>
    <property type="match status" value="1"/>
</dbReference>
<keyword evidence="3" id="KW-0235">DNA replication</keyword>
<dbReference type="InterPro" id="IPR003959">
    <property type="entry name" value="ATPase_AAA_core"/>
</dbReference>
<dbReference type="GO" id="GO:0006261">
    <property type="term" value="P:DNA-templated DNA replication"/>
    <property type="evidence" value="ECO:0007669"/>
    <property type="project" value="TreeGrafter"/>
</dbReference>
<evidence type="ECO:0000313" key="8">
    <source>
        <dbReference type="EMBL" id="KSU50449.1"/>
    </source>
</evidence>
<dbReference type="GO" id="GO:0003677">
    <property type="term" value="F:DNA binding"/>
    <property type="evidence" value="ECO:0007669"/>
    <property type="project" value="InterPro"/>
</dbReference>
<dbReference type="CDD" id="cd00009">
    <property type="entry name" value="AAA"/>
    <property type="match status" value="1"/>
</dbReference>
<dbReference type="Pfam" id="PF00004">
    <property type="entry name" value="AAA"/>
    <property type="match status" value="1"/>
</dbReference>
<dbReference type="Proteomes" id="UP000053797">
    <property type="component" value="Unassembled WGS sequence"/>
</dbReference>
<dbReference type="Gene3D" id="1.10.3710.10">
    <property type="entry name" value="DNA polymerase III clamp loader subunits, C-terminal domain"/>
    <property type="match status" value="1"/>
</dbReference>
<dbReference type="InterPro" id="IPR008921">
    <property type="entry name" value="DNA_pol3_clamp-load_cplx_C"/>
</dbReference>
<keyword evidence="5" id="KW-0067">ATP-binding</keyword>
<keyword evidence="4" id="KW-0547">Nucleotide-binding</keyword>
<feature type="coiled-coil region" evidence="6">
    <location>
        <begin position="79"/>
        <end position="106"/>
    </location>
</feature>
<dbReference type="FunFam" id="3.40.50.300:FF:000137">
    <property type="entry name" value="Replication-associated recombination protein A"/>
    <property type="match status" value="1"/>
</dbReference>
<evidence type="ECO:0000256" key="1">
    <source>
        <dbReference type="ARBA" id="ARBA00002393"/>
    </source>
</evidence>
<dbReference type="SUPFAM" id="SSF52540">
    <property type="entry name" value="P-loop containing nucleoside triphosphate hydrolases"/>
    <property type="match status" value="1"/>
</dbReference>
<dbReference type="RefSeq" id="WP_047393656.1">
    <property type="nucleotide sequence ID" value="NZ_FMYN01000001.1"/>
</dbReference>
<protein>
    <submittedName>
        <fullName evidence="8">AAA family ATPase</fullName>
    </submittedName>
</protein>
<organism evidence="8 9">
    <name type="scientific">Exiguobacterium indicum</name>
    <dbReference type="NCBI Taxonomy" id="296995"/>
    <lineage>
        <taxon>Bacteria</taxon>
        <taxon>Bacillati</taxon>
        <taxon>Bacillota</taxon>
        <taxon>Bacilli</taxon>
        <taxon>Bacillales</taxon>
        <taxon>Bacillales Family XII. Incertae Sedis</taxon>
        <taxon>Exiguobacterium</taxon>
    </lineage>
</organism>
<proteinExistence type="inferred from homology"/>
<dbReference type="OrthoDB" id="9778364at2"/>
<dbReference type="Gene3D" id="1.10.8.60">
    <property type="match status" value="1"/>
</dbReference>
<reference evidence="8 9" key="1">
    <citation type="journal article" date="2015" name="Int. J. Syst. Evol. Microbiol.">
        <title>Exiguobacterium enclense sp. nov., isolated from sediment.</title>
        <authorList>
            <person name="Dastager S.G."/>
            <person name="Mawlankar R."/>
            <person name="Sonalkar V.V."/>
            <person name="Thorat M.N."/>
            <person name="Mual P."/>
            <person name="Verma A."/>
            <person name="Krishnamurthi S."/>
            <person name="Tang S.K."/>
            <person name="Li W.J."/>
        </authorList>
    </citation>
    <scope>NUCLEOTIDE SEQUENCE [LARGE SCALE GENOMIC DNA]</scope>
    <source>
        <strain evidence="8 9">NIO-1109</strain>
    </source>
</reference>
<dbReference type="GO" id="GO:0008047">
    <property type="term" value="F:enzyme activator activity"/>
    <property type="evidence" value="ECO:0007669"/>
    <property type="project" value="TreeGrafter"/>
</dbReference>
<comment type="caution">
    <text evidence="8">The sequence shown here is derived from an EMBL/GenBank/DDBJ whole genome shotgun (WGS) entry which is preliminary data.</text>
</comment>
<feature type="domain" description="AAA+ ATPase" evidence="7">
    <location>
        <begin position="47"/>
        <end position="167"/>
    </location>
</feature>
<dbReference type="PANTHER" id="PTHR13779:SF7">
    <property type="entry name" value="ATPASE WRNIP1"/>
    <property type="match status" value="1"/>
</dbReference>
<dbReference type="SMART" id="SM00382">
    <property type="entry name" value="AAA"/>
    <property type="match status" value="1"/>
</dbReference>
<dbReference type="InterPro" id="IPR003593">
    <property type="entry name" value="AAA+_ATPase"/>
</dbReference>
<dbReference type="GO" id="GO:0005524">
    <property type="term" value="F:ATP binding"/>
    <property type="evidence" value="ECO:0007669"/>
    <property type="project" value="UniProtKB-KW"/>
</dbReference>
<dbReference type="EMBL" id="LNQL01000001">
    <property type="protein sequence ID" value="KSU50449.1"/>
    <property type="molecule type" value="Genomic_DNA"/>
</dbReference>
<evidence type="ECO:0000259" key="7">
    <source>
        <dbReference type="SMART" id="SM00382"/>
    </source>
</evidence>
<evidence type="ECO:0000256" key="2">
    <source>
        <dbReference type="ARBA" id="ARBA00008959"/>
    </source>
</evidence>
<evidence type="ECO:0000256" key="3">
    <source>
        <dbReference type="ARBA" id="ARBA00022705"/>
    </source>
</evidence>
<dbReference type="Gene3D" id="1.20.272.10">
    <property type="match status" value="1"/>
</dbReference>
<dbReference type="GO" id="GO:0017116">
    <property type="term" value="F:single-stranded DNA helicase activity"/>
    <property type="evidence" value="ECO:0007669"/>
    <property type="project" value="TreeGrafter"/>
</dbReference>
<dbReference type="InterPro" id="IPR027417">
    <property type="entry name" value="P-loop_NTPase"/>
</dbReference>